<dbReference type="AlphaFoldDB" id="A0A1B9GXU6"/>
<feature type="domain" description="Major facilitator superfamily (MFS) profile" evidence="7">
    <location>
        <begin position="57"/>
        <end position="512"/>
    </location>
</feature>
<reference evidence="9" key="2">
    <citation type="submission" date="2013-12" db="EMBL/GenBank/DDBJ databases">
        <title>Evolution of pathogenesis and genome organization in the Tremellales.</title>
        <authorList>
            <person name="Cuomo C."/>
            <person name="Litvintseva A."/>
            <person name="Heitman J."/>
            <person name="Chen Y."/>
            <person name="Sun S."/>
            <person name="Springer D."/>
            <person name="Dromer F."/>
            <person name="Young S."/>
            <person name="Zeng Q."/>
            <person name="Chapman S."/>
            <person name="Gujja S."/>
            <person name="Saif S."/>
            <person name="Birren B."/>
        </authorList>
    </citation>
    <scope>NUCLEOTIDE SEQUENCE [LARGE SCALE GENOMIC DNA]</scope>
    <source>
        <strain evidence="9">BCC8398</strain>
    </source>
</reference>
<accession>A0A1B9GXU6</accession>
<evidence type="ECO:0000256" key="4">
    <source>
        <dbReference type="ARBA" id="ARBA00022989"/>
    </source>
</evidence>
<dbReference type="InterPro" id="IPR050360">
    <property type="entry name" value="MFS_Sugar_Transporters"/>
</dbReference>
<comment type="subcellular location">
    <subcellularLocation>
        <location evidence="1">Membrane</location>
        <topology evidence="1">Multi-pass membrane protein</topology>
    </subcellularLocation>
</comment>
<dbReference type="InterPro" id="IPR036259">
    <property type="entry name" value="MFS_trans_sf"/>
</dbReference>
<keyword evidence="3 6" id="KW-0812">Transmembrane</keyword>
<dbReference type="InterPro" id="IPR005829">
    <property type="entry name" value="Sugar_transporter_CS"/>
</dbReference>
<dbReference type="InterPro" id="IPR005828">
    <property type="entry name" value="MFS_sugar_transport-like"/>
</dbReference>
<dbReference type="Proteomes" id="UP000092666">
    <property type="component" value="Unassembled WGS sequence"/>
</dbReference>
<comment type="similarity">
    <text evidence="2">Belongs to the major facilitator superfamily. Sugar transporter (TC 2.A.1.1) family.</text>
</comment>
<keyword evidence="9" id="KW-1185">Reference proteome</keyword>
<keyword evidence="8" id="KW-0813">Transport</keyword>
<gene>
    <name evidence="8" type="ORF">I316_02329</name>
</gene>
<dbReference type="InterPro" id="IPR020846">
    <property type="entry name" value="MFS_dom"/>
</dbReference>
<proteinExistence type="inferred from homology"/>
<evidence type="ECO:0000256" key="1">
    <source>
        <dbReference type="ARBA" id="ARBA00004141"/>
    </source>
</evidence>
<dbReference type="PANTHER" id="PTHR48022">
    <property type="entry name" value="PLASTIDIC GLUCOSE TRANSPORTER 4"/>
    <property type="match status" value="1"/>
</dbReference>
<evidence type="ECO:0000256" key="3">
    <source>
        <dbReference type="ARBA" id="ARBA00022692"/>
    </source>
</evidence>
<keyword evidence="4 6" id="KW-1133">Transmembrane helix</keyword>
<name>A0A1B9GXU6_9TREE</name>
<dbReference type="SUPFAM" id="SSF103473">
    <property type="entry name" value="MFS general substrate transporter"/>
    <property type="match status" value="1"/>
</dbReference>
<sequence>MATSPHDVKEIQEIDHHEITEDHKDPLDIAKAPVLKSSFDELTPWETAKTFKKAVFVCFMLCVAAAADGYQINLNGNIIANPGFVQQVGYLDPATGKYALNPQHTALWGALQSLGQLIGMVLLNPISDKIGRKMTLYVLWVILLGSILIETFTKNFQHWAGAKLLAGVGIGSLQATLPIYIAEWSPVNIRGTLCGTTVMYAVVNNVGSFLAPLVLTVVKGKDVNEWKIPVLTQWAFLGIMLPIFWWLPETASYYAARDQHDRGIAVLRRVNGGVPGYDPEAEYEVVKNIILEERERQAAAGVDYQNWRQILRSYGECFQGCNWKRTIAASLPASIQQLTGLAFLSVYSSLFFRELGFTDAFEITSIIFGVKIGAVLVVCLTTDKLGRRIPIISFGVVCLLMLLIIGILGHVEKNQATKIVLILAVCVWSCTSVGLGALGWALPGEVPNQKLRARTSGLGSAIAVCFGLTFNTATPIMLQTNGANLGYDTAWIFLGFGTLVTILAVFLLPETAQRNPAELDEMYENGVPAWRMKKYVTEVQKAQAARRGQTIQ</sequence>
<evidence type="ECO:0000313" key="8">
    <source>
        <dbReference type="EMBL" id="OCF35836.1"/>
    </source>
</evidence>
<keyword evidence="8" id="KW-0762">Sugar transport</keyword>
<feature type="transmembrane region" description="Helical" evidence="6">
    <location>
        <begin position="455"/>
        <end position="478"/>
    </location>
</feature>
<evidence type="ECO:0000256" key="6">
    <source>
        <dbReference type="SAM" id="Phobius"/>
    </source>
</evidence>
<evidence type="ECO:0000259" key="7">
    <source>
        <dbReference type="PROSITE" id="PS50850"/>
    </source>
</evidence>
<protein>
    <submittedName>
        <fullName evidence="8">Sugar transporter</fullName>
    </submittedName>
</protein>
<dbReference type="Pfam" id="PF00083">
    <property type="entry name" value="Sugar_tr"/>
    <property type="match status" value="1"/>
</dbReference>
<dbReference type="EMBL" id="KI669497">
    <property type="protein sequence ID" value="OCF35836.1"/>
    <property type="molecule type" value="Genomic_DNA"/>
</dbReference>
<feature type="transmembrane region" description="Helical" evidence="6">
    <location>
        <begin position="420"/>
        <end position="443"/>
    </location>
</feature>
<dbReference type="GO" id="GO:0016020">
    <property type="term" value="C:membrane"/>
    <property type="evidence" value="ECO:0007669"/>
    <property type="project" value="UniProtKB-SubCell"/>
</dbReference>
<dbReference type="GO" id="GO:0005351">
    <property type="term" value="F:carbohydrate:proton symporter activity"/>
    <property type="evidence" value="ECO:0007669"/>
    <property type="project" value="TreeGrafter"/>
</dbReference>
<feature type="transmembrane region" description="Helical" evidence="6">
    <location>
        <begin position="159"/>
        <end position="181"/>
    </location>
</feature>
<evidence type="ECO:0000256" key="5">
    <source>
        <dbReference type="ARBA" id="ARBA00023136"/>
    </source>
</evidence>
<dbReference type="Gene3D" id="1.20.1250.20">
    <property type="entry name" value="MFS general substrate transporter like domains"/>
    <property type="match status" value="1"/>
</dbReference>
<feature type="transmembrane region" description="Helical" evidence="6">
    <location>
        <begin position="333"/>
        <end position="351"/>
    </location>
</feature>
<feature type="transmembrane region" description="Helical" evidence="6">
    <location>
        <begin position="193"/>
        <end position="218"/>
    </location>
</feature>
<organism evidence="8 9">
    <name type="scientific">Kwoniella heveanensis BCC8398</name>
    <dbReference type="NCBI Taxonomy" id="1296120"/>
    <lineage>
        <taxon>Eukaryota</taxon>
        <taxon>Fungi</taxon>
        <taxon>Dikarya</taxon>
        <taxon>Basidiomycota</taxon>
        <taxon>Agaricomycotina</taxon>
        <taxon>Tremellomycetes</taxon>
        <taxon>Tremellales</taxon>
        <taxon>Cryptococcaceae</taxon>
        <taxon>Kwoniella</taxon>
    </lineage>
</organism>
<evidence type="ECO:0000313" key="9">
    <source>
        <dbReference type="Proteomes" id="UP000092666"/>
    </source>
</evidence>
<keyword evidence="5 6" id="KW-0472">Membrane</keyword>
<reference evidence="8 9" key="1">
    <citation type="submission" date="2013-07" db="EMBL/GenBank/DDBJ databases">
        <title>The Genome Sequence of Cryptococcus heveanensis BCC8398.</title>
        <authorList>
            <consortium name="The Broad Institute Genome Sequencing Platform"/>
            <person name="Cuomo C."/>
            <person name="Litvintseva A."/>
            <person name="Chen Y."/>
            <person name="Heitman J."/>
            <person name="Sun S."/>
            <person name="Springer D."/>
            <person name="Dromer F."/>
            <person name="Young S.K."/>
            <person name="Zeng Q."/>
            <person name="Gargeya S."/>
            <person name="Fitzgerald M."/>
            <person name="Abouelleil A."/>
            <person name="Alvarado L."/>
            <person name="Berlin A.M."/>
            <person name="Chapman S.B."/>
            <person name="Dewar J."/>
            <person name="Goldberg J."/>
            <person name="Griggs A."/>
            <person name="Gujja S."/>
            <person name="Hansen M."/>
            <person name="Howarth C."/>
            <person name="Imamovic A."/>
            <person name="Larimer J."/>
            <person name="McCowan C."/>
            <person name="Murphy C."/>
            <person name="Pearson M."/>
            <person name="Priest M."/>
            <person name="Roberts A."/>
            <person name="Saif S."/>
            <person name="Shea T."/>
            <person name="Sykes S."/>
            <person name="Wortman J."/>
            <person name="Nusbaum C."/>
            <person name="Birren B."/>
        </authorList>
    </citation>
    <scope>NUCLEOTIDE SEQUENCE [LARGE SCALE GENOMIC DNA]</scope>
    <source>
        <strain evidence="8 9">BCC8398</strain>
    </source>
</reference>
<evidence type="ECO:0000256" key="2">
    <source>
        <dbReference type="ARBA" id="ARBA00010992"/>
    </source>
</evidence>
<feature type="transmembrane region" description="Helical" evidence="6">
    <location>
        <begin position="135"/>
        <end position="153"/>
    </location>
</feature>
<dbReference type="OrthoDB" id="2544694at2759"/>
<feature type="transmembrane region" description="Helical" evidence="6">
    <location>
        <begin position="490"/>
        <end position="508"/>
    </location>
</feature>
<feature type="transmembrane region" description="Helical" evidence="6">
    <location>
        <begin position="363"/>
        <end position="382"/>
    </location>
</feature>
<dbReference type="PROSITE" id="PS00217">
    <property type="entry name" value="SUGAR_TRANSPORT_2"/>
    <property type="match status" value="1"/>
</dbReference>
<feature type="transmembrane region" description="Helical" evidence="6">
    <location>
        <begin position="389"/>
        <end position="408"/>
    </location>
</feature>
<dbReference type="PROSITE" id="PS50850">
    <property type="entry name" value="MFS"/>
    <property type="match status" value="1"/>
</dbReference>
<dbReference type="PANTHER" id="PTHR48022:SF53">
    <property type="entry name" value="ALPHA-GLUCOSIDE TRANSPORTER, PUTATIVE (AFU_ORTHOLOGUE AFUA_3G01700)-RELATED"/>
    <property type="match status" value="1"/>
</dbReference>
<feature type="transmembrane region" description="Helical" evidence="6">
    <location>
        <begin position="230"/>
        <end position="247"/>
    </location>
</feature>